<evidence type="ECO:0000256" key="2">
    <source>
        <dbReference type="SAM" id="Phobius"/>
    </source>
</evidence>
<accession>A0A8J8NMR4</accession>
<keyword evidence="2" id="KW-0472">Membrane</keyword>
<name>A0A8J8NMR4_HALGN</name>
<feature type="transmembrane region" description="Helical" evidence="2">
    <location>
        <begin position="16"/>
        <end position="37"/>
    </location>
</feature>
<dbReference type="OrthoDB" id="10574511at2759"/>
<feature type="compositionally biased region" description="Polar residues" evidence="1">
    <location>
        <begin position="374"/>
        <end position="396"/>
    </location>
</feature>
<feature type="region of interest" description="Disordered" evidence="1">
    <location>
        <begin position="342"/>
        <end position="396"/>
    </location>
</feature>
<dbReference type="Proteomes" id="UP000785679">
    <property type="component" value="Unassembled WGS sequence"/>
</dbReference>
<proteinExistence type="predicted"/>
<evidence type="ECO:0000313" key="3">
    <source>
        <dbReference type="EMBL" id="TNV78143.1"/>
    </source>
</evidence>
<feature type="transmembrane region" description="Helical" evidence="2">
    <location>
        <begin position="267"/>
        <end position="288"/>
    </location>
</feature>
<evidence type="ECO:0008006" key="5">
    <source>
        <dbReference type="Google" id="ProtNLM"/>
    </source>
</evidence>
<keyword evidence="2" id="KW-1133">Transmembrane helix</keyword>
<dbReference type="AlphaFoldDB" id="A0A8J8NMR4"/>
<organism evidence="3 4">
    <name type="scientific">Halteria grandinella</name>
    <dbReference type="NCBI Taxonomy" id="5974"/>
    <lineage>
        <taxon>Eukaryota</taxon>
        <taxon>Sar</taxon>
        <taxon>Alveolata</taxon>
        <taxon>Ciliophora</taxon>
        <taxon>Intramacronucleata</taxon>
        <taxon>Spirotrichea</taxon>
        <taxon>Stichotrichia</taxon>
        <taxon>Sporadotrichida</taxon>
        <taxon>Halteriidae</taxon>
        <taxon>Halteria</taxon>
    </lineage>
</organism>
<sequence>MCCITVSYFPLRFIKAAVFLFSCGLIACAGISMYWAVKAKRMPVWVAYGGYLPQNLSELSFLLGLVLGSALLMLFILGVLLVTRAKHCIVTCPYGVMTFGIFIAYYLLGILCLAAGFYGSEAIGDYCAGQDLDYWNRFKLFSFVLALDSHYVELDKQLMCTDLCPCLPLSNPLLYSNYTETVSTKIFSSTLGHTSLTPCLSDTDYSTRWNYDLIAYMKQLELRYSCTGLCKPLVFSQFSNYQYGPNENACWSYIAKELDSDMGKMGYVFLSCGSFVFCAWFCQFGLCFRDKEEKAIREHIRQKRVEEREVLRQALSTTNESVIQQHSNGPQQFPNLQFAKMDSEMSPSRSPKSNRMEGKQQQYRGKRKIPITVPESQMQTQELKQSVPQTPSKLNK</sequence>
<gene>
    <name evidence="3" type="ORF">FGO68_gene1797</name>
</gene>
<reference evidence="3" key="1">
    <citation type="submission" date="2019-06" db="EMBL/GenBank/DDBJ databases">
        <authorList>
            <person name="Zheng W."/>
        </authorList>
    </citation>
    <scope>NUCLEOTIDE SEQUENCE</scope>
    <source>
        <strain evidence="3">QDHG01</strain>
    </source>
</reference>
<feature type="compositionally biased region" description="Polar residues" evidence="1">
    <location>
        <begin position="345"/>
        <end position="363"/>
    </location>
</feature>
<keyword evidence="4" id="KW-1185">Reference proteome</keyword>
<evidence type="ECO:0000256" key="1">
    <source>
        <dbReference type="SAM" id="MobiDB-lite"/>
    </source>
</evidence>
<feature type="transmembrane region" description="Helical" evidence="2">
    <location>
        <begin position="94"/>
        <end position="118"/>
    </location>
</feature>
<comment type="caution">
    <text evidence="3">The sequence shown here is derived from an EMBL/GenBank/DDBJ whole genome shotgun (WGS) entry which is preliminary data.</text>
</comment>
<protein>
    <recommendedName>
        <fullName evidence="5">Tetraspanin family protein</fullName>
    </recommendedName>
</protein>
<keyword evidence="2" id="KW-0812">Transmembrane</keyword>
<feature type="transmembrane region" description="Helical" evidence="2">
    <location>
        <begin position="61"/>
        <end position="82"/>
    </location>
</feature>
<evidence type="ECO:0000313" key="4">
    <source>
        <dbReference type="Proteomes" id="UP000785679"/>
    </source>
</evidence>
<dbReference type="EMBL" id="RRYP01010816">
    <property type="protein sequence ID" value="TNV78143.1"/>
    <property type="molecule type" value="Genomic_DNA"/>
</dbReference>